<dbReference type="Pfam" id="PF08241">
    <property type="entry name" value="Methyltransf_11"/>
    <property type="match status" value="1"/>
</dbReference>
<protein>
    <submittedName>
        <fullName evidence="1">Class I SAM-dependent methyltransferase</fullName>
    </submittedName>
</protein>
<keyword evidence="1" id="KW-0808">Transferase</keyword>
<keyword evidence="1" id="KW-0489">Methyltransferase</keyword>
<name>A0A6G7PXT0_9BACT</name>
<dbReference type="AlphaFoldDB" id="A0A6G7PXT0"/>
<sequence length="355" mass="41649">MSESKEKPSEINEEVLERAIRKVHKLILSKIKKFEHELSLFNDPYQKYKIIQESKDFLSKKLRQITTKIEHKFDHLEELEREIVNTYIRDLRKMPSILKRNIRKIEDKNFRKALSNHLKVIKEKELLIAIESGLISWEKLLDTKYRFGEGMDERVIEVPLAIEVGSFSQPGKVLDAGAALNAKYIRDYIGRPEAYIVHFTQSAQKEEVMPLDDRVSYIFGDLRDMDFKDEVFDRIICISTLEHIGMDNTRYGGQKENNPNSYLNAVREMFRVLKRGGRLLFTFPYGKPMNFGWYRIFGRSDIEHIIEICSGCEFKEKYFYYNGFWYEATAAPPVNGTYNDEEDIEGVAAILIIKN</sequence>
<evidence type="ECO:0000313" key="2">
    <source>
        <dbReference type="Proteomes" id="UP000502179"/>
    </source>
</evidence>
<organism evidence="1 2">
    <name type="scientific">Thermosulfuriphilus ammonigenes</name>
    <dbReference type="NCBI Taxonomy" id="1936021"/>
    <lineage>
        <taxon>Bacteria</taxon>
        <taxon>Pseudomonadati</taxon>
        <taxon>Thermodesulfobacteriota</taxon>
        <taxon>Thermodesulfobacteria</taxon>
        <taxon>Thermodesulfobacteriales</taxon>
        <taxon>Thermodesulfobacteriaceae</taxon>
        <taxon>Thermosulfuriphilus</taxon>
    </lineage>
</organism>
<dbReference type="SUPFAM" id="SSF53335">
    <property type="entry name" value="S-adenosyl-L-methionine-dependent methyltransferases"/>
    <property type="match status" value="1"/>
</dbReference>
<proteinExistence type="predicted"/>
<reference evidence="1 2" key="1">
    <citation type="submission" date="2020-02" db="EMBL/GenBank/DDBJ databases">
        <title>Genome analysis of Thermosulfuriphilus ammonigenes ST65T, an anaerobic thermophilic chemolithoautotrophic bacterium isolated from a deep-sea hydrothermal vent.</title>
        <authorList>
            <person name="Slobodkina G."/>
            <person name="Allioux M."/>
            <person name="Merkel A."/>
            <person name="Alain K."/>
            <person name="Jebbar M."/>
            <person name="Slobodkin A."/>
        </authorList>
    </citation>
    <scope>NUCLEOTIDE SEQUENCE [LARGE SCALE GENOMIC DNA]</scope>
    <source>
        <strain evidence="1 2">ST65</strain>
    </source>
</reference>
<dbReference type="Gene3D" id="3.40.50.150">
    <property type="entry name" value="Vaccinia Virus protein VP39"/>
    <property type="match status" value="1"/>
</dbReference>
<keyword evidence="2" id="KW-1185">Reference proteome</keyword>
<dbReference type="EMBL" id="CP048877">
    <property type="protein sequence ID" value="QIJ72356.1"/>
    <property type="molecule type" value="Genomic_DNA"/>
</dbReference>
<dbReference type="CDD" id="cd02440">
    <property type="entry name" value="AdoMet_MTases"/>
    <property type="match status" value="1"/>
</dbReference>
<dbReference type="InterPro" id="IPR029063">
    <property type="entry name" value="SAM-dependent_MTases_sf"/>
</dbReference>
<accession>A0A6G7PXT0</accession>
<evidence type="ECO:0000313" key="1">
    <source>
        <dbReference type="EMBL" id="QIJ72356.1"/>
    </source>
</evidence>
<dbReference type="KEGG" id="tav:G4V39_08755"/>
<gene>
    <name evidence="1" type="ORF">G4V39_08755</name>
</gene>
<dbReference type="GO" id="GO:0008757">
    <property type="term" value="F:S-adenosylmethionine-dependent methyltransferase activity"/>
    <property type="evidence" value="ECO:0007669"/>
    <property type="project" value="InterPro"/>
</dbReference>
<dbReference type="RefSeq" id="WP_166032574.1">
    <property type="nucleotide sequence ID" value="NZ_CP048877.1"/>
</dbReference>
<dbReference type="Proteomes" id="UP000502179">
    <property type="component" value="Chromosome"/>
</dbReference>
<dbReference type="InterPro" id="IPR013216">
    <property type="entry name" value="Methyltransf_11"/>
</dbReference>
<dbReference type="GO" id="GO:0032259">
    <property type="term" value="P:methylation"/>
    <property type="evidence" value="ECO:0007669"/>
    <property type="project" value="UniProtKB-KW"/>
</dbReference>